<accession>A0A4Y3WN12</accession>
<dbReference type="InterPro" id="IPR024983">
    <property type="entry name" value="CHAT_dom"/>
</dbReference>
<gene>
    <name evidence="2" type="ORF">PHY01_09990</name>
</gene>
<dbReference type="RefSeq" id="WP_218030011.1">
    <property type="nucleotide sequence ID" value="NZ_BJNG01000008.1"/>
</dbReference>
<name>A0A4Y3WN12_9PSEU</name>
<proteinExistence type="predicted"/>
<dbReference type="Pfam" id="PF12770">
    <property type="entry name" value="CHAT"/>
    <property type="match status" value="1"/>
</dbReference>
<dbReference type="InterPro" id="IPR011990">
    <property type="entry name" value="TPR-like_helical_dom_sf"/>
</dbReference>
<dbReference type="AlphaFoldDB" id="A0A4Y3WN12"/>
<dbReference type="Proteomes" id="UP000320338">
    <property type="component" value="Unassembled WGS sequence"/>
</dbReference>
<comment type="caution">
    <text evidence="2">The sequence shown here is derived from an EMBL/GenBank/DDBJ whole genome shotgun (WGS) entry which is preliminary data.</text>
</comment>
<evidence type="ECO:0000259" key="1">
    <source>
        <dbReference type="Pfam" id="PF12770"/>
    </source>
</evidence>
<organism evidence="2 3">
    <name type="scientific">Pseudonocardia hydrocarbonoxydans</name>
    <dbReference type="NCBI Taxonomy" id="76726"/>
    <lineage>
        <taxon>Bacteria</taxon>
        <taxon>Bacillati</taxon>
        <taxon>Actinomycetota</taxon>
        <taxon>Actinomycetes</taxon>
        <taxon>Pseudonocardiales</taxon>
        <taxon>Pseudonocardiaceae</taxon>
        <taxon>Pseudonocardia</taxon>
    </lineage>
</organism>
<dbReference type="SMART" id="SM00028">
    <property type="entry name" value="TPR"/>
    <property type="match status" value="3"/>
</dbReference>
<dbReference type="Gene3D" id="1.25.40.10">
    <property type="entry name" value="Tetratricopeptide repeat domain"/>
    <property type="match status" value="1"/>
</dbReference>
<keyword evidence="3" id="KW-1185">Reference proteome</keyword>
<dbReference type="EMBL" id="BJNG01000008">
    <property type="protein sequence ID" value="GEC18716.1"/>
    <property type="molecule type" value="Genomic_DNA"/>
</dbReference>
<sequence length="866" mass="90100">MLEPSGEVLGLLPLTLSEPRVALQRARAVLAGAPSPLDASVARQAAGIVLRDFGDSREAVRELRVARRLARAAGSRPREADVCATLGIALVMSGRTAQGRAVLDEAVELAEGVAVGRILMRRGSGLLTLGEHDAALVDLDRAVRILHSAADELWEPRARTARAFTLLALGGVDRARTDLGRAEVLLDRGGQRLESARARQNRGVVAFRAGDLPAALDCLDDAGERFAALGIVDVDLRLDRTHVLLAAGLPAEAMIVADDTLAHLDGIGGTVARRAELLLAGAAAALAADDPQAARQRAAEAASIFSGQRRPWWRAHARLVELRARHGAGESTAPLLRSARRCAAALERCGSAESGTAHLLAGRVALELGRADVGRRHLSVAAQGRLRGPAASRAVGWLAVAMAADADGDARRLAHACGRGLRAVDELRGSMRSSELRAHVTVHGAELAAIAQRHALRRGSARQLLRWSERWRGSALVAPPVRPPADPAMGADLAALREITSRLDGPHPDGPGAAALRREQRRLEAAIRARAMRAAGTGPGDAGRIDVDALLAELGPDRMVVLVDVDGRLHALVCGAGRVRRFDVGPTATATREVEFARSGLRRVRRRPDAVLAQLGAAADGLARSLLGQARQHLGDGAVVVVPPGILHAVPWALLPELRTRAVDVAPSAAAWLRARRAPPAPSGRVVLIHGPGLPSAAGEVAELALGHPGATVLGGGDATAAAALAALDGADLAHVAAHGTFRADSPLFSSLSLDDGPLTVHDLEQLGRAPRLLLLPSCDSALLSPAGADELLGLTSSLLPLGTVGMVAGVVPVDDAATRPLMTALHRHLREGHRLAEALRRARAGAGDDPVAVATGWSFVSMGAG</sequence>
<protein>
    <recommendedName>
        <fullName evidence="1">CHAT domain-containing protein</fullName>
    </recommendedName>
</protein>
<evidence type="ECO:0000313" key="2">
    <source>
        <dbReference type="EMBL" id="GEC18716.1"/>
    </source>
</evidence>
<feature type="domain" description="CHAT" evidence="1">
    <location>
        <begin position="631"/>
        <end position="851"/>
    </location>
</feature>
<evidence type="ECO:0000313" key="3">
    <source>
        <dbReference type="Proteomes" id="UP000320338"/>
    </source>
</evidence>
<dbReference type="SUPFAM" id="SSF48452">
    <property type="entry name" value="TPR-like"/>
    <property type="match status" value="1"/>
</dbReference>
<dbReference type="InterPro" id="IPR019734">
    <property type="entry name" value="TPR_rpt"/>
</dbReference>
<reference evidence="2 3" key="1">
    <citation type="submission" date="2019-06" db="EMBL/GenBank/DDBJ databases">
        <title>Whole genome shotgun sequence of Pseudonocardia hydrocarbonoxydans NBRC 14498.</title>
        <authorList>
            <person name="Hosoyama A."/>
            <person name="Uohara A."/>
            <person name="Ohji S."/>
            <person name="Ichikawa N."/>
        </authorList>
    </citation>
    <scope>NUCLEOTIDE SEQUENCE [LARGE SCALE GENOMIC DNA]</scope>
    <source>
        <strain evidence="2 3">NBRC 14498</strain>
    </source>
</reference>